<dbReference type="InterPro" id="IPR041698">
    <property type="entry name" value="Methyltransf_25"/>
</dbReference>
<evidence type="ECO:0000313" key="3">
    <source>
        <dbReference type="Proteomes" id="UP000051984"/>
    </source>
</evidence>
<keyword evidence="2" id="KW-0489">Methyltransferase</keyword>
<feature type="domain" description="Methyltransferase" evidence="1">
    <location>
        <begin position="46"/>
        <end position="122"/>
    </location>
</feature>
<dbReference type="GO" id="GO:0032259">
    <property type="term" value="P:methylation"/>
    <property type="evidence" value="ECO:0007669"/>
    <property type="project" value="UniProtKB-KW"/>
</dbReference>
<sequence length="248" mass="27667">MKEDRAFWNQFAEDYAAAEETSRLPVARDVTAWLLDEGLLPTKSLVDLAAGTGRYAARFAAHVQQLTLIDWSSAMLAYAKQRLTANDATSVHFITADWHQLETLPAPDLIFVSQLPTLEANELSLLTNWANQGVVLNFQTEQSDALMDRALTYLGQAVPVAYQADPTRVASYQQWLHAHQVPFKAHTLTYHLEEQTTISDLLPELTVPVGVKAASQLAKALTGNENAHMPVTDHLTYTYTQLVWHSDH</sequence>
<dbReference type="EMBL" id="AZCT01000036">
    <property type="protein sequence ID" value="KRK09369.1"/>
    <property type="molecule type" value="Genomic_DNA"/>
</dbReference>
<proteinExistence type="predicted"/>
<dbReference type="Gene3D" id="3.40.50.150">
    <property type="entry name" value="Vaccinia Virus protein VP39"/>
    <property type="match status" value="1"/>
</dbReference>
<dbReference type="PATRIC" id="fig|1423816.3.peg.2395"/>
<accession>A0A0R1EIU2</accession>
<dbReference type="Pfam" id="PF13649">
    <property type="entry name" value="Methyltransf_25"/>
    <property type="match status" value="1"/>
</dbReference>
<evidence type="ECO:0000259" key="1">
    <source>
        <dbReference type="Pfam" id="PF13649"/>
    </source>
</evidence>
<reference evidence="2 3" key="1">
    <citation type="journal article" date="2015" name="Genome Announc.">
        <title>Expanding the biotechnology potential of lactobacilli through comparative genomics of 213 strains and associated genera.</title>
        <authorList>
            <person name="Sun Z."/>
            <person name="Harris H.M."/>
            <person name="McCann A."/>
            <person name="Guo C."/>
            <person name="Argimon S."/>
            <person name="Zhang W."/>
            <person name="Yang X."/>
            <person name="Jeffery I.B."/>
            <person name="Cooney J.C."/>
            <person name="Kagawa T.F."/>
            <person name="Liu W."/>
            <person name="Song Y."/>
            <person name="Salvetti E."/>
            <person name="Wrobel A."/>
            <person name="Rasinkangas P."/>
            <person name="Parkhill J."/>
            <person name="Rea M.C."/>
            <person name="O'Sullivan O."/>
            <person name="Ritari J."/>
            <person name="Douillard F.P."/>
            <person name="Paul Ross R."/>
            <person name="Yang R."/>
            <person name="Briner A.E."/>
            <person name="Felis G.E."/>
            <person name="de Vos W.M."/>
            <person name="Barrangou R."/>
            <person name="Klaenhammer T.R."/>
            <person name="Caufield P.W."/>
            <person name="Cui Y."/>
            <person name="Zhang H."/>
            <person name="O'Toole P.W."/>
        </authorList>
    </citation>
    <scope>NUCLEOTIDE SEQUENCE [LARGE SCALE GENOMIC DNA]</scope>
    <source>
        <strain evidence="2 3">DSM 20178</strain>
    </source>
</reference>
<keyword evidence="2" id="KW-0830">Ubiquinone</keyword>
<dbReference type="AlphaFoldDB" id="A0A0R1EIU2"/>
<organism evidence="2 3">
    <name type="scientific">Lacticaseibacillus zeae DSM 20178 = KCTC 3804</name>
    <dbReference type="NCBI Taxonomy" id="1423816"/>
    <lineage>
        <taxon>Bacteria</taxon>
        <taxon>Bacillati</taxon>
        <taxon>Bacillota</taxon>
        <taxon>Bacilli</taxon>
        <taxon>Lactobacillales</taxon>
        <taxon>Lactobacillaceae</taxon>
        <taxon>Lacticaseibacillus</taxon>
    </lineage>
</organism>
<dbReference type="eggNOG" id="COG2226">
    <property type="taxonomic scope" value="Bacteria"/>
</dbReference>
<dbReference type="Proteomes" id="UP000051984">
    <property type="component" value="Unassembled WGS sequence"/>
</dbReference>
<evidence type="ECO:0000313" key="2">
    <source>
        <dbReference type="EMBL" id="KRK09369.1"/>
    </source>
</evidence>
<name>A0A0R1EIU2_LACZE</name>
<comment type="caution">
    <text evidence="2">The sequence shown here is derived from an EMBL/GenBank/DDBJ whole genome shotgun (WGS) entry which is preliminary data.</text>
</comment>
<gene>
    <name evidence="2" type="ORF">FD51_GL002301</name>
</gene>
<dbReference type="CDD" id="cd02440">
    <property type="entry name" value="AdoMet_MTases"/>
    <property type="match status" value="1"/>
</dbReference>
<keyword evidence="2" id="KW-0808">Transferase</keyword>
<dbReference type="SUPFAM" id="SSF53335">
    <property type="entry name" value="S-adenosyl-L-methionine-dependent methyltransferases"/>
    <property type="match status" value="1"/>
</dbReference>
<dbReference type="InterPro" id="IPR029063">
    <property type="entry name" value="SAM-dependent_MTases_sf"/>
</dbReference>
<dbReference type="RefSeq" id="WP_010489734.1">
    <property type="nucleotide sequence ID" value="NZ_AZCT01000036.1"/>
</dbReference>
<protein>
    <submittedName>
        <fullName evidence="2">Methylase for ubiquinone menaquinone biosynthesis</fullName>
    </submittedName>
</protein>
<dbReference type="GO" id="GO:0008168">
    <property type="term" value="F:methyltransferase activity"/>
    <property type="evidence" value="ECO:0007669"/>
    <property type="project" value="UniProtKB-KW"/>
</dbReference>